<dbReference type="EC" id="3.5.1.88" evidence="2"/>
<sequence length="164" mass="18567">MAMLDLVILPDERLHKISSPVASINGELADYCDQMIEAMHEGSGIGLAGVQVGRMENLFVVHVPDEEPRVFINPEIRGFSETLAPYEEGCLSIPGVYAEVQRPEAVQVRAWDRNGKEFDLEADGILARVIQHEYDHLQGKLFYEYLKPGQRKRLLAAYEKNQKK</sequence>
<dbReference type="OrthoDB" id="9784988at2"/>
<evidence type="ECO:0000256" key="1">
    <source>
        <dbReference type="ARBA" id="ARBA00010759"/>
    </source>
</evidence>
<dbReference type="PATRIC" id="fig|1307761.3.peg.854"/>
<keyword evidence="4" id="KW-1185">Reference proteome</keyword>
<comment type="function">
    <text evidence="2">Removes the formyl group from the N-terminal Met of newly synthesized proteins. Requires at least a dipeptide for an efficient rate of reaction. N-terminal L-methionine is a prerequisite for activity but the enzyme has broad specificity at other positions.</text>
</comment>
<comment type="similarity">
    <text evidence="1 2">Belongs to the polypeptide deformylase family.</text>
</comment>
<dbReference type="STRING" id="1307761.L21SP2_0853"/>
<keyword evidence="2" id="KW-0408">Iron</keyword>
<evidence type="ECO:0000313" key="3">
    <source>
        <dbReference type="EMBL" id="AHC14273.1"/>
    </source>
</evidence>
<dbReference type="HAMAP" id="MF_00163">
    <property type="entry name" value="Pep_deformylase"/>
    <property type="match status" value="1"/>
</dbReference>
<evidence type="ECO:0000313" key="4">
    <source>
        <dbReference type="Proteomes" id="UP000018680"/>
    </source>
</evidence>
<dbReference type="NCBIfam" id="TIGR00079">
    <property type="entry name" value="pept_deformyl"/>
    <property type="match status" value="1"/>
</dbReference>
<keyword evidence="2 3" id="KW-0378">Hydrolase</keyword>
<dbReference type="KEGG" id="slr:L21SP2_0853"/>
<feature type="binding site" evidence="2">
    <location>
        <position position="132"/>
    </location>
    <ligand>
        <name>Fe cation</name>
        <dbReference type="ChEBI" id="CHEBI:24875"/>
    </ligand>
</feature>
<dbReference type="Proteomes" id="UP000018680">
    <property type="component" value="Chromosome"/>
</dbReference>
<name>V5WEN0_9SPIO</name>
<feature type="active site" evidence="2">
    <location>
        <position position="133"/>
    </location>
</feature>
<dbReference type="Gene3D" id="3.90.45.10">
    <property type="entry name" value="Peptide deformylase"/>
    <property type="match status" value="1"/>
</dbReference>
<evidence type="ECO:0000256" key="2">
    <source>
        <dbReference type="HAMAP-Rule" id="MF_00163"/>
    </source>
</evidence>
<comment type="cofactor">
    <cofactor evidence="2">
        <name>Fe(2+)</name>
        <dbReference type="ChEBI" id="CHEBI:29033"/>
    </cofactor>
    <text evidence="2">Binds 1 Fe(2+) ion.</text>
</comment>
<dbReference type="CDD" id="cd00487">
    <property type="entry name" value="Pep_deformylase"/>
    <property type="match status" value="1"/>
</dbReference>
<comment type="catalytic activity">
    <reaction evidence="2">
        <text>N-terminal N-formyl-L-methionyl-[peptide] + H2O = N-terminal L-methionyl-[peptide] + formate</text>
        <dbReference type="Rhea" id="RHEA:24420"/>
        <dbReference type="Rhea" id="RHEA-COMP:10639"/>
        <dbReference type="Rhea" id="RHEA-COMP:10640"/>
        <dbReference type="ChEBI" id="CHEBI:15377"/>
        <dbReference type="ChEBI" id="CHEBI:15740"/>
        <dbReference type="ChEBI" id="CHEBI:49298"/>
        <dbReference type="ChEBI" id="CHEBI:64731"/>
        <dbReference type="EC" id="3.5.1.88"/>
    </reaction>
</comment>
<feature type="binding site" evidence="2">
    <location>
        <position position="90"/>
    </location>
    <ligand>
        <name>Fe cation</name>
        <dbReference type="ChEBI" id="CHEBI:24875"/>
    </ligand>
</feature>
<organism evidence="3 4">
    <name type="scientific">Salinispira pacifica</name>
    <dbReference type="NCBI Taxonomy" id="1307761"/>
    <lineage>
        <taxon>Bacteria</taxon>
        <taxon>Pseudomonadati</taxon>
        <taxon>Spirochaetota</taxon>
        <taxon>Spirochaetia</taxon>
        <taxon>Spirochaetales</taxon>
        <taxon>Spirochaetaceae</taxon>
        <taxon>Salinispira</taxon>
    </lineage>
</organism>
<feature type="binding site" evidence="2">
    <location>
        <position position="136"/>
    </location>
    <ligand>
        <name>Fe cation</name>
        <dbReference type="ChEBI" id="CHEBI:24875"/>
    </ligand>
</feature>
<accession>V5WEN0</accession>
<dbReference type="PANTHER" id="PTHR10458:SF22">
    <property type="entry name" value="PEPTIDE DEFORMYLASE"/>
    <property type="match status" value="1"/>
</dbReference>
<dbReference type="NCBIfam" id="NF001159">
    <property type="entry name" value="PRK00150.1-3"/>
    <property type="match status" value="1"/>
</dbReference>
<dbReference type="RefSeq" id="WP_024267204.1">
    <property type="nucleotide sequence ID" value="NC_023035.1"/>
</dbReference>
<dbReference type="GO" id="GO:0046872">
    <property type="term" value="F:metal ion binding"/>
    <property type="evidence" value="ECO:0007669"/>
    <property type="project" value="UniProtKB-KW"/>
</dbReference>
<dbReference type="SUPFAM" id="SSF56420">
    <property type="entry name" value="Peptide deformylase"/>
    <property type="match status" value="1"/>
</dbReference>
<dbReference type="EMBL" id="CP006939">
    <property type="protein sequence ID" value="AHC14273.1"/>
    <property type="molecule type" value="Genomic_DNA"/>
</dbReference>
<gene>
    <name evidence="2" type="primary">def</name>
    <name evidence="3" type="ORF">L21SP2_0853</name>
</gene>
<keyword evidence="2" id="KW-0648">Protein biosynthesis</keyword>
<dbReference type="eggNOG" id="COG0242">
    <property type="taxonomic scope" value="Bacteria"/>
</dbReference>
<reference evidence="3 4" key="1">
    <citation type="journal article" date="2015" name="Stand. Genomic Sci.">
        <title>Complete genome sequence and description of Salinispira pacifica gen. nov., sp. nov., a novel spirochaete isolated form a hypersaline microbial mat.</title>
        <authorList>
            <person name="Ben Hania W."/>
            <person name="Joseph M."/>
            <person name="Schumann P."/>
            <person name="Bunk B."/>
            <person name="Fiebig A."/>
            <person name="Sproer C."/>
            <person name="Klenk H.P."/>
            <person name="Fardeau M.L."/>
            <person name="Spring S."/>
        </authorList>
    </citation>
    <scope>NUCLEOTIDE SEQUENCE [LARGE SCALE GENOMIC DNA]</scope>
    <source>
        <strain evidence="3 4">L21-RPul-D2</strain>
    </source>
</reference>
<keyword evidence="2" id="KW-0479">Metal-binding</keyword>
<dbReference type="GO" id="GO:0042586">
    <property type="term" value="F:peptide deformylase activity"/>
    <property type="evidence" value="ECO:0007669"/>
    <property type="project" value="UniProtKB-UniRule"/>
</dbReference>
<protein>
    <recommendedName>
        <fullName evidence="2">Peptide deformylase</fullName>
        <shortName evidence="2">PDF</shortName>
        <ecNumber evidence="2">3.5.1.88</ecNumber>
    </recommendedName>
    <alternativeName>
        <fullName evidence="2">Polypeptide deformylase</fullName>
    </alternativeName>
</protein>
<dbReference type="InterPro" id="IPR023635">
    <property type="entry name" value="Peptide_deformylase"/>
</dbReference>
<dbReference type="PANTHER" id="PTHR10458">
    <property type="entry name" value="PEPTIDE DEFORMYLASE"/>
    <property type="match status" value="1"/>
</dbReference>
<dbReference type="Pfam" id="PF01327">
    <property type="entry name" value="Pep_deformylase"/>
    <property type="match status" value="1"/>
</dbReference>
<dbReference type="AlphaFoldDB" id="V5WEN0"/>
<proteinExistence type="inferred from homology"/>
<dbReference type="PRINTS" id="PR01576">
    <property type="entry name" value="PDEFORMYLASE"/>
</dbReference>
<dbReference type="PIRSF" id="PIRSF004749">
    <property type="entry name" value="Pep_def"/>
    <property type="match status" value="1"/>
</dbReference>
<dbReference type="GO" id="GO:0006412">
    <property type="term" value="P:translation"/>
    <property type="evidence" value="ECO:0007669"/>
    <property type="project" value="UniProtKB-UniRule"/>
</dbReference>
<dbReference type="InterPro" id="IPR036821">
    <property type="entry name" value="Peptide_deformylase_sf"/>
</dbReference>
<dbReference type="HOGENOM" id="CLU_061901_2_0_12"/>